<organism evidence="1">
    <name type="scientific">metagenome</name>
    <dbReference type="NCBI Taxonomy" id="256318"/>
    <lineage>
        <taxon>unclassified sequences</taxon>
        <taxon>metagenomes</taxon>
    </lineage>
</organism>
<accession>A0A380TM27</accession>
<name>A0A380TM27_9ZZZZ</name>
<reference evidence="1" key="1">
    <citation type="submission" date="2018-07" db="EMBL/GenBank/DDBJ databases">
        <authorList>
            <person name="Quirk P.G."/>
            <person name="Krulwich T.A."/>
        </authorList>
    </citation>
    <scope>NUCLEOTIDE SEQUENCE</scope>
</reference>
<gene>
    <name evidence="1" type="ORF">DF3PB_90001</name>
</gene>
<protein>
    <submittedName>
        <fullName evidence="1">Uncharacterized protein</fullName>
    </submittedName>
</protein>
<dbReference type="AlphaFoldDB" id="A0A380TM27"/>
<evidence type="ECO:0000313" key="1">
    <source>
        <dbReference type="EMBL" id="SUS08799.1"/>
    </source>
</evidence>
<sequence>MCPDCLRLRFTMVAAARGREALTFTRIAAALGADLLPLCYPGACRSLPISTNPLILWWAHEGSNLGPAD</sequence>
<proteinExistence type="predicted"/>
<dbReference type="EMBL" id="UIDG01000645">
    <property type="protein sequence ID" value="SUS08799.1"/>
    <property type="molecule type" value="Genomic_DNA"/>
</dbReference>